<dbReference type="Pfam" id="PF00149">
    <property type="entry name" value="Metallophos"/>
    <property type="match status" value="1"/>
</dbReference>
<dbReference type="eggNOG" id="COG1409">
    <property type="taxonomic scope" value="Bacteria"/>
</dbReference>
<keyword evidence="1" id="KW-0732">Signal</keyword>
<feature type="signal peptide" evidence="1">
    <location>
        <begin position="1"/>
        <end position="21"/>
    </location>
</feature>
<sequence length="637" mass="71468">MTHITRYCLLAVALFSIHLNAQNKAEGTQIAFLADVHLQDLYGSLSDSDYKGVLNPANGKPALLRTMDAQLHSTRIFNENYFAFLAALDDIAKRNIHYVALPGDYSDDGQPLHVRGLQRILNEYSTKYNIEFFITTGNHDPVGPFAQDAGKDDFLGDGGKRQPIFSKEGYKPNPATELPVVLTKDIAKMGYLGITDYLQEFGFYPKANYKYWATPFSSYTFADYTLDKAQQASDLKNRMYNVAPGFTLPDVSYVVEPIDGLWLLAIDGNVYIPKNANGSASDPKNYKGADLGYNNVLSNKKHLIDWVKKIADEAKKQGKTLIAFSHYPMVEFNDDASPEIEALMGKGKWQLDRVPEEEVAQTFADAGLKIHFGGHMHINDTGIRTSAKGNTLVNVQTPSLAAYIPAYKLLTIKPNNVVEIETITIDSVPRFNELFSLYKMEHAFLESQHTKDIWNDAILTTKSYHEFTDYHLKELVRLRFLPDDWPVAFKEFITNVSGYDLLALANMDAKASYNDILKNKAAYKADWKKAETSTAKLLAKNKIKASDFKAWNGMDLITDFYRIRSADQLAIADVGEARIKQYQLLCASYLNKKGDGNDANQKNLTLFLQILDKFLKGAPANHFSVNLTTGAVQDLQK</sequence>
<feature type="domain" description="Calcineurin-like phosphoesterase" evidence="2">
    <location>
        <begin position="30"/>
        <end position="156"/>
    </location>
</feature>
<evidence type="ECO:0000259" key="2">
    <source>
        <dbReference type="Pfam" id="PF00149"/>
    </source>
</evidence>
<organism evidence="3 4">
    <name type="scientific">Flavobacterium subsaxonicum WB 4.1-42 = DSM 21790</name>
    <dbReference type="NCBI Taxonomy" id="1121898"/>
    <lineage>
        <taxon>Bacteria</taxon>
        <taxon>Pseudomonadati</taxon>
        <taxon>Bacteroidota</taxon>
        <taxon>Flavobacteriia</taxon>
        <taxon>Flavobacteriales</taxon>
        <taxon>Flavobacteriaceae</taxon>
        <taxon>Flavobacterium</taxon>
    </lineage>
</organism>
<dbReference type="GO" id="GO:0016787">
    <property type="term" value="F:hydrolase activity"/>
    <property type="evidence" value="ECO:0007669"/>
    <property type="project" value="InterPro"/>
</dbReference>
<accession>A0A0A2MK39</accession>
<evidence type="ECO:0000256" key="1">
    <source>
        <dbReference type="SAM" id="SignalP"/>
    </source>
</evidence>
<dbReference type="Gene3D" id="3.60.21.10">
    <property type="match status" value="2"/>
</dbReference>
<proteinExistence type="predicted"/>
<feature type="chain" id="PRO_5001992318" evidence="1">
    <location>
        <begin position="22"/>
        <end position="637"/>
    </location>
</feature>
<dbReference type="InterPro" id="IPR004843">
    <property type="entry name" value="Calcineurin-like_PHP"/>
</dbReference>
<name>A0A0A2MK39_9FLAO</name>
<dbReference type="EMBL" id="JRLY01000014">
    <property type="protein sequence ID" value="KGO91853.1"/>
    <property type="molecule type" value="Genomic_DNA"/>
</dbReference>
<evidence type="ECO:0000313" key="4">
    <source>
        <dbReference type="Proteomes" id="UP000030111"/>
    </source>
</evidence>
<dbReference type="InterPro" id="IPR029052">
    <property type="entry name" value="Metallo-depent_PP-like"/>
</dbReference>
<dbReference type="Proteomes" id="UP000030111">
    <property type="component" value="Unassembled WGS sequence"/>
</dbReference>
<dbReference type="STRING" id="1121898.GCA_000422725_00063"/>
<gene>
    <name evidence="3" type="ORF">Q766_15525</name>
</gene>
<comment type="caution">
    <text evidence="3">The sequence shown here is derived from an EMBL/GenBank/DDBJ whole genome shotgun (WGS) entry which is preliminary data.</text>
</comment>
<keyword evidence="4" id="KW-1185">Reference proteome</keyword>
<dbReference type="AlphaFoldDB" id="A0A0A2MK39"/>
<dbReference type="RefSeq" id="WP_035738881.1">
    <property type="nucleotide sequence ID" value="NZ_JRLY01000014.1"/>
</dbReference>
<dbReference type="OrthoDB" id="5695107at2"/>
<evidence type="ECO:0000313" key="3">
    <source>
        <dbReference type="EMBL" id="KGO91853.1"/>
    </source>
</evidence>
<reference evidence="3 4" key="1">
    <citation type="submission" date="2013-09" db="EMBL/GenBank/DDBJ databases">
        <authorList>
            <person name="Zeng Z."/>
            <person name="Chen C."/>
        </authorList>
    </citation>
    <scope>NUCLEOTIDE SEQUENCE [LARGE SCALE GENOMIC DNA]</scope>
    <source>
        <strain evidence="3 4">WB 4.1-42</strain>
    </source>
</reference>
<protein>
    <submittedName>
        <fullName evidence="3">Metallophosphatase</fullName>
    </submittedName>
</protein>
<dbReference type="SUPFAM" id="SSF56300">
    <property type="entry name" value="Metallo-dependent phosphatases"/>
    <property type="match status" value="1"/>
</dbReference>